<organism evidence="1">
    <name type="scientific">Phallusia mammillata</name>
    <dbReference type="NCBI Taxonomy" id="59560"/>
    <lineage>
        <taxon>Eukaryota</taxon>
        <taxon>Metazoa</taxon>
        <taxon>Chordata</taxon>
        <taxon>Tunicata</taxon>
        <taxon>Ascidiacea</taxon>
        <taxon>Phlebobranchia</taxon>
        <taxon>Ascidiidae</taxon>
        <taxon>Phallusia</taxon>
    </lineage>
</organism>
<name>A0A6F9D6E0_9ASCI</name>
<accession>A0A6F9D6E0</accession>
<gene>
    <name evidence="1" type="primary">Atl2-010</name>
</gene>
<dbReference type="Gene3D" id="3.40.50.300">
    <property type="entry name" value="P-loop containing nucleotide triphosphate hydrolases"/>
    <property type="match status" value="1"/>
</dbReference>
<dbReference type="PANTHER" id="PTHR10751">
    <property type="entry name" value="GUANYLATE BINDING PROTEIN"/>
    <property type="match status" value="1"/>
</dbReference>
<dbReference type="InterPro" id="IPR027417">
    <property type="entry name" value="P-loop_NTPase"/>
</dbReference>
<dbReference type="AlphaFoldDB" id="A0A6F9D6E0"/>
<sequence>MNYEFGHVGGRRYMKTIFEEGEVSAEVAGMYKKIKQSFQSLDCALLPHPGKRITQRRPNAGVPTIDDVDDDFLESCDLVFEEMFSNPAVKKLRAEPLVGIDITNLAYTISNLMETRQFNEHVMYKACVQTHLQKITIQCEEGLFNSIKGKMERKYRSKQEIKQIHSEAVHDAMQNFDSEAKDGNPAEIRRHRDKLFSSLMDRHFMFDCYNNYLQAGVIELYEILLKECAEHVLTKNNGTPLDQKSEATRMFKSKSVQDPLDAEIREKFINRLGNLFDNQTGYEFRTILKKETQNETLIKTQNAVLWQICKEMNQLLSGKSATEQHMRQIQTEGLDQFEQEIKNMDLPVLTHDQKSSFEIALEAQMSSWKKINMFHSEAFPNSTEWDELWRKLKKAITYPFSQWQWKKVIFRRPESWR</sequence>
<protein>
    <submittedName>
        <fullName evidence="1">Atlastin-2-like</fullName>
    </submittedName>
</protein>
<proteinExistence type="evidence at transcript level"/>
<dbReference type="EMBL" id="LR783162">
    <property type="protein sequence ID" value="CAB3224384.1"/>
    <property type="molecule type" value="mRNA"/>
</dbReference>
<reference evidence="1" key="1">
    <citation type="submission" date="2020-04" db="EMBL/GenBank/DDBJ databases">
        <authorList>
            <person name="Neveu A P."/>
        </authorList>
    </citation>
    <scope>NUCLEOTIDE SEQUENCE</scope>
    <source>
        <tissue evidence="1">Whole embryo</tissue>
    </source>
</reference>
<evidence type="ECO:0000313" key="1">
    <source>
        <dbReference type="EMBL" id="CAB3224384.1"/>
    </source>
</evidence>